<evidence type="ECO:0000259" key="4">
    <source>
        <dbReference type="SMART" id="SM00559"/>
    </source>
</evidence>
<dbReference type="FunFam" id="2.40.290.10:FF:000004">
    <property type="entry name" value="Non-homologous end joining protein Ku"/>
    <property type="match status" value="1"/>
</dbReference>
<dbReference type="InterPro" id="IPR016194">
    <property type="entry name" value="SPOC-like_C_dom_sf"/>
</dbReference>
<dbReference type="SUPFAM" id="SSF100939">
    <property type="entry name" value="SPOC domain-like"/>
    <property type="match status" value="1"/>
</dbReference>
<dbReference type="Gene3D" id="2.40.290.10">
    <property type="match status" value="1"/>
</dbReference>
<reference evidence="5 6" key="1">
    <citation type="submission" date="2017-03" db="EMBL/GenBank/DDBJ databases">
        <authorList>
            <person name="Afonso C.L."/>
            <person name="Miller P.J."/>
            <person name="Scott M.A."/>
            <person name="Spackman E."/>
            <person name="Goraichik I."/>
            <person name="Dimitrov K.M."/>
            <person name="Suarez D.L."/>
            <person name="Swayne D.E."/>
        </authorList>
    </citation>
    <scope>NUCLEOTIDE SEQUENCE [LARGE SCALE GENOMIC DNA]</scope>
    <source>
        <strain evidence="5">Genome sequencing of Nitrospira japonica strain NJ11</strain>
    </source>
</reference>
<dbReference type="SMART" id="SM00559">
    <property type="entry name" value="Ku78"/>
    <property type="match status" value="1"/>
</dbReference>
<keyword evidence="2" id="KW-0234">DNA repair</keyword>
<keyword evidence="1 2" id="KW-0238">DNA-binding</keyword>
<comment type="similarity">
    <text evidence="2">Belongs to the prokaryotic Ku family.</text>
</comment>
<dbReference type="PIRSF" id="PIRSF006493">
    <property type="entry name" value="Prok_Ku"/>
    <property type="match status" value="1"/>
</dbReference>
<dbReference type="PANTHER" id="PTHR41251:SF1">
    <property type="entry name" value="NON-HOMOLOGOUS END JOINING PROTEIN KU"/>
    <property type="match status" value="1"/>
</dbReference>
<dbReference type="AlphaFoldDB" id="A0A1W1I2X4"/>
<dbReference type="InterPro" id="IPR006164">
    <property type="entry name" value="DNA_bd_Ku70/Ku80"/>
</dbReference>
<dbReference type="GO" id="GO:0003690">
    <property type="term" value="F:double-stranded DNA binding"/>
    <property type="evidence" value="ECO:0007669"/>
    <property type="project" value="UniProtKB-UniRule"/>
</dbReference>
<proteinExistence type="inferred from homology"/>
<dbReference type="CDD" id="cd00789">
    <property type="entry name" value="KU_like"/>
    <property type="match status" value="1"/>
</dbReference>
<feature type="compositionally biased region" description="Basic residues" evidence="3">
    <location>
        <begin position="1"/>
        <end position="14"/>
    </location>
</feature>
<evidence type="ECO:0000256" key="3">
    <source>
        <dbReference type="SAM" id="MobiDB-lite"/>
    </source>
</evidence>
<feature type="region of interest" description="Disordered" evidence="3">
    <location>
        <begin position="292"/>
        <end position="317"/>
    </location>
</feature>
<evidence type="ECO:0000313" key="5">
    <source>
        <dbReference type="EMBL" id="SLM47366.1"/>
    </source>
</evidence>
<dbReference type="KEGG" id="nja:NSJP_1194"/>
<dbReference type="Pfam" id="PF02735">
    <property type="entry name" value="Ku"/>
    <property type="match status" value="1"/>
</dbReference>
<gene>
    <name evidence="2 5" type="primary">ku</name>
    <name evidence="5" type="ORF">NSJP_1194</name>
</gene>
<feature type="compositionally biased region" description="Basic residues" evidence="3">
    <location>
        <begin position="308"/>
        <end position="317"/>
    </location>
</feature>
<dbReference type="PANTHER" id="PTHR41251">
    <property type="entry name" value="NON-HOMOLOGOUS END JOINING PROTEIN KU"/>
    <property type="match status" value="1"/>
</dbReference>
<dbReference type="HAMAP" id="MF_01875">
    <property type="entry name" value="Prokaryotic_Ku"/>
    <property type="match status" value="1"/>
</dbReference>
<name>A0A1W1I2X4_9BACT</name>
<protein>
    <recommendedName>
        <fullName evidence="2">Non-homologous end joining protein Ku</fullName>
    </recommendedName>
</protein>
<dbReference type="Proteomes" id="UP000192042">
    <property type="component" value="Chromosome I"/>
</dbReference>
<dbReference type="NCBIfam" id="TIGR02772">
    <property type="entry name" value="Ku_bact"/>
    <property type="match status" value="1"/>
</dbReference>
<comment type="function">
    <text evidence="2">With LigD forms a non-homologous end joining (NHEJ) DNA repair enzyme, which repairs dsDNA breaks with reduced fidelity. Binds linear dsDNA with 5'- and 3'- overhangs but not closed circular dsDNA nor ssDNA. Recruits and stimulates the ligase activity of LigD.</text>
</comment>
<comment type="subunit">
    <text evidence="2">Homodimer. Interacts with LigD.</text>
</comment>
<feature type="domain" description="Ku" evidence="4">
    <location>
        <begin position="82"/>
        <end position="210"/>
    </location>
</feature>
<dbReference type="GO" id="GO:0006310">
    <property type="term" value="P:DNA recombination"/>
    <property type="evidence" value="ECO:0007669"/>
    <property type="project" value="UniProtKB-KW"/>
</dbReference>
<dbReference type="STRING" id="1325564.NSJP_1194"/>
<dbReference type="InterPro" id="IPR009187">
    <property type="entry name" value="Prok_Ku"/>
</dbReference>
<evidence type="ECO:0000256" key="1">
    <source>
        <dbReference type="ARBA" id="ARBA00023125"/>
    </source>
</evidence>
<organism evidence="5 6">
    <name type="scientific">Nitrospira japonica</name>
    <dbReference type="NCBI Taxonomy" id="1325564"/>
    <lineage>
        <taxon>Bacteria</taxon>
        <taxon>Pseudomonadati</taxon>
        <taxon>Nitrospirota</taxon>
        <taxon>Nitrospiria</taxon>
        <taxon>Nitrospirales</taxon>
        <taxon>Nitrospiraceae</taxon>
        <taxon>Nitrospira</taxon>
    </lineage>
</organism>
<accession>A0A1W1I2X4</accession>
<sequence length="317" mass="35366">MPRTRRNRAGAHRPAHPDGTADHTDNEASASRVLWKGAISFGLVHIPVGLYSAENRSSFDLTMLDRRSMHPVGFKRYNKDSGEDVPWNDIVKGYEYEKGRYVVLTDEDFRRANIEATQTVEIVNFVPQEAISPLYFDTPYYLAPDKRGEKGYVLLRETLKQTGKVAIANVVIRTRQHVAALLPVGSVIVMNTLRYPNELRPSDELDIPSGNLKAVGVNAREIDMARRLVDEMSEDWKPETYRDTYHGDLLALIEKRVQAGQTEAVEQPAVEEEQPSPKGEVIDLMALLKRSVETRGKSGKPAGPSGSRGRKAGRSAA</sequence>
<keyword evidence="2" id="KW-0227">DNA damage</keyword>
<evidence type="ECO:0000256" key="2">
    <source>
        <dbReference type="HAMAP-Rule" id="MF_01875"/>
    </source>
</evidence>
<feature type="region of interest" description="Disordered" evidence="3">
    <location>
        <begin position="1"/>
        <end position="26"/>
    </location>
</feature>
<keyword evidence="2" id="KW-0233">DNA recombination</keyword>
<feature type="compositionally biased region" description="Basic and acidic residues" evidence="3">
    <location>
        <begin position="15"/>
        <end position="26"/>
    </location>
</feature>
<keyword evidence="6" id="KW-1185">Reference proteome</keyword>
<evidence type="ECO:0000313" key="6">
    <source>
        <dbReference type="Proteomes" id="UP000192042"/>
    </source>
</evidence>
<dbReference type="GO" id="GO:0006303">
    <property type="term" value="P:double-strand break repair via nonhomologous end joining"/>
    <property type="evidence" value="ECO:0007669"/>
    <property type="project" value="UniProtKB-UniRule"/>
</dbReference>
<dbReference type="EMBL" id="LT828648">
    <property type="protein sequence ID" value="SLM47366.1"/>
    <property type="molecule type" value="Genomic_DNA"/>
</dbReference>